<keyword evidence="1" id="KW-0812">Transmembrane</keyword>
<feature type="transmembrane region" description="Helical" evidence="1">
    <location>
        <begin position="20"/>
        <end position="42"/>
    </location>
</feature>
<sequence length="51" mass="6072">MHVRTYVCTYVRKVCTIRKYIYTTLIALFSFVILSISIYIQYCVFPAKRGE</sequence>
<dbReference type="AlphaFoldDB" id="A0A397U457"/>
<dbReference type="EMBL" id="QKWP01002054">
    <property type="protein sequence ID" value="RIB05065.1"/>
    <property type="molecule type" value="Genomic_DNA"/>
</dbReference>
<protein>
    <submittedName>
        <fullName evidence="2">Uncharacterized protein</fullName>
    </submittedName>
</protein>
<organism evidence="2 3">
    <name type="scientific">Gigaspora rosea</name>
    <dbReference type="NCBI Taxonomy" id="44941"/>
    <lineage>
        <taxon>Eukaryota</taxon>
        <taxon>Fungi</taxon>
        <taxon>Fungi incertae sedis</taxon>
        <taxon>Mucoromycota</taxon>
        <taxon>Glomeromycotina</taxon>
        <taxon>Glomeromycetes</taxon>
        <taxon>Diversisporales</taxon>
        <taxon>Gigasporaceae</taxon>
        <taxon>Gigaspora</taxon>
    </lineage>
</organism>
<dbReference type="Proteomes" id="UP000266673">
    <property type="component" value="Unassembled WGS sequence"/>
</dbReference>
<keyword evidence="3" id="KW-1185">Reference proteome</keyword>
<evidence type="ECO:0000313" key="3">
    <source>
        <dbReference type="Proteomes" id="UP000266673"/>
    </source>
</evidence>
<evidence type="ECO:0000313" key="2">
    <source>
        <dbReference type="EMBL" id="RIB05065.1"/>
    </source>
</evidence>
<proteinExistence type="predicted"/>
<name>A0A397U457_9GLOM</name>
<gene>
    <name evidence="2" type="ORF">C2G38_2119269</name>
</gene>
<keyword evidence="1" id="KW-0472">Membrane</keyword>
<reference evidence="2 3" key="1">
    <citation type="submission" date="2018-06" db="EMBL/GenBank/DDBJ databases">
        <title>Comparative genomics reveals the genomic features of Rhizophagus irregularis, R. cerebriforme, R. diaphanum and Gigaspora rosea, and their symbiotic lifestyle signature.</title>
        <authorList>
            <person name="Morin E."/>
            <person name="San Clemente H."/>
            <person name="Chen E.C.H."/>
            <person name="De La Providencia I."/>
            <person name="Hainaut M."/>
            <person name="Kuo A."/>
            <person name="Kohler A."/>
            <person name="Murat C."/>
            <person name="Tang N."/>
            <person name="Roy S."/>
            <person name="Loubradou J."/>
            <person name="Henrissat B."/>
            <person name="Grigoriev I.V."/>
            <person name="Corradi N."/>
            <person name="Roux C."/>
            <person name="Martin F.M."/>
        </authorList>
    </citation>
    <scope>NUCLEOTIDE SEQUENCE [LARGE SCALE GENOMIC DNA]</scope>
    <source>
        <strain evidence="2 3">DAOM 194757</strain>
    </source>
</reference>
<keyword evidence="1" id="KW-1133">Transmembrane helix</keyword>
<evidence type="ECO:0000256" key="1">
    <source>
        <dbReference type="SAM" id="Phobius"/>
    </source>
</evidence>
<comment type="caution">
    <text evidence="2">The sequence shown here is derived from an EMBL/GenBank/DDBJ whole genome shotgun (WGS) entry which is preliminary data.</text>
</comment>
<accession>A0A397U457</accession>